<evidence type="ECO:0000313" key="1">
    <source>
        <dbReference type="EMBL" id="CAG8662857.1"/>
    </source>
</evidence>
<accession>A0A9N9E7L4</accession>
<dbReference type="AlphaFoldDB" id="A0A9N9E7L4"/>
<name>A0A9N9E7L4_FUNMO</name>
<gene>
    <name evidence="1" type="ORF">FMOSSE_LOCUS12028</name>
</gene>
<comment type="caution">
    <text evidence="1">The sequence shown here is derived from an EMBL/GenBank/DDBJ whole genome shotgun (WGS) entry which is preliminary data.</text>
</comment>
<protein>
    <submittedName>
        <fullName evidence="1">4481_t:CDS:1</fullName>
    </submittedName>
</protein>
<dbReference type="EMBL" id="CAJVPP010005288">
    <property type="protein sequence ID" value="CAG8662857.1"/>
    <property type="molecule type" value="Genomic_DNA"/>
</dbReference>
<dbReference type="Proteomes" id="UP000789375">
    <property type="component" value="Unassembled WGS sequence"/>
</dbReference>
<evidence type="ECO:0000313" key="2">
    <source>
        <dbReference type="Proteomes" id="UP000789375"/>
    </source>
</evidence>
<sequence length="73" mass="8610">MSTEALLSKVTCCIYNQYSKDLYLNISYKSWELRTITENSESRREKEKALRILDIEEERSPEFVAVTCAFSYD</sequence>
<proteinExistence type="predicted"/>
<reference evidence="1" key="1">
    <citation type="submission" date="2021-06" db="EMBL/GenBank/DDBJ databases">
        <authorList>
            <person name="Kallberg Y."/>
            <person name="Tangrot J."/>
            <person name="Rosling A."/>
        </authorList>
    </citation>
    <scope>NUCLEOTIDE SEQUENCE</scope>
    <source>
        <strain evidence="1">87-6 pot B 2015</strain>
    </source>
</reference>
<organism evidence="1 2">
    <name type="scientific">Funneliformis mosseae</name>
    <name type="common">Endomycorrhizal fungus</name>
    <name type="synonym">Glomus mosseae</name>
    <dbReference type="NCBI Taxonomy" id="27381"/>
    <lineage>
        <taxon>Eukaryota</taxon>
        <taxon>Fungi</taxon>
        <taxon>Fungi incertae sedis</taxon>
        <taxon>Mucoromycota</taxon>
        <taxon>Glomeromycotina</taxon>
        <taxon>Glomeromycetes</taxon>
        <taxon>Glomerales</taxon>
        <taxon>Glomeraceae</taxon>
        <taxon>Funneliformis</taxon>
    </lineage>
</organism>
<keyword evidence="2" id="KW-1185">Reference proteome</keyword>